<reference evidence="1 2" key="1">
    <citation type="submission" date="2019-03" db="EMBL/GenBank/DDBJ databases">
        <title>Genomic Encyclopedia of Type Strains, Phase IV (KMG-IV): sequencing the most valuable type-strain genomes for metagenomic binning, comparative biology and taxonomic classification.</title>
        <authorList>
            <person name="Goeker M."/>
        </authorList>
    </citation>
    <scope>NUCLEOTIDE SEQUENCE [LARGE SCALE GENOMIC DNA]</scope>
    <source>
        <strain evidence="1 2">DSM 19377</strain>
    </source>
</reference>
<name>A0A4R2P6G9_9BACL</name>
<organism evidence="1 2">
    <name type="scientific">Scopulibacillus darangshiensis</name>
    <dbReference type="NCBI Taxonomy" id="442528"/>
    <lineage>
        <taxon>Bacteria</taxon>
        <taxon>Bacillati</taxon>
        <taxon>Bacillota</taxon>
        <taxon>Bacilli</taxon>
        <taxon>Bacillales</taxon>
        <taxon>Sporolactobacillaceae</taxon>
        <taxon>Scopulibacillus</taxon>
    </lineage>
</organism>
<evidence type="ECO:0000313" key="1">
    <source>
        <dbReference type="EMBL" id="TCP30489.1"/>
    </source>
</evidence>
<protein>
    <submittedName>
        <fullName evidence="1">YlbE-like protein</fullName>
    </submittedName>
</protein>
<dbReference type="RefSeq" id="WP_132744402.1">
    <property type="nucleotide sequence ID" value="NZ_SLXK01000005.1"/>
</dbReference>
<evidence type="ECO:0000313" key="2">
    <source>
        <dbReference type="Proteomes" id="UP000295416"/>
    </source>
</evidence>
<dbReference type="Proteomes" id="UP000295416">
    <property type="component" value="Unassembled WGS sequence"/>
</dbReference>
<accession>A0A4R2P6G9</accession>
<keyword evidence="2" id="KW-1185">Reference proteome</keyword>
<dbReference type="InterPro" id="IPR025613">
    <property type="entry name" value="YlbE"/>
</dbReference>
<dbReference type="EMBL" id="SLXK01000005">
    <property type="protein sequence ID" value="TCP30489.1"/>
    <property type="molecule type" value="Genomic_DNA"/>
</dbReference>
<dbReference type="Pfam" id="PF14003">
    <property type="entry name" value="YlbE"/>
    <property type="match status" value="1"/>
</dbReference>
<proteinExistence type="predicted"/>
<gene>
    <name evidence="1" type="ORF">EV207_10518</name>
</gene>
<dbReference type="OrthoDB" id="1646085at2"/>
<comment type="caution">
    <text evidence="1">The sequence shown here is derived from an EMBL/GenBank/DDBJ whole genome shotgun (WGS) entry which is preliminary data.</text>
</comment>
<sequence>MRNDIQYYLDQQSELKYFLRMHPEWYRQLSRAPGDFPNFKQEADDFFGRTFSKKIDRFNERVDFLSMLFDMAAVMGSEEEGKKESKD</sequence>
<dbReference type="AlphaFoldDB" id="A0A4R2P6G9"/>